<organism evidence="3 4">
    <name type="scientific">Elysia crispata</name>
    <name type="common">lettuce slug</name>
    <dbReference type="NCBI Taxonomy" id="231223"/>
    <lineage>
        <taxon>Eukaryota</taxon>
        <taxon>Metazoa</taxon>
        <taxon>Spiralia</taxon>
        <taxon>Lophotrochozoa</taxon>
        <taxon>Mollusca</taxon>
        <taxon>Gastropoda</taxon>
        <taxon>Heterobranchia</taxon>
        <taxon>Euthyneura</taxon>
        <taxon>Panpulmonata</taxon>
        <taxon>Sacoglossa</taxon>
        <taxon>Placobranchoidea</taxon>
        <taxon>Plakobranchidae</taxon>
        <taxon>Elysia</taxon>
    </lineage>
</organism>
<evidence type="ECO:0000313" key="4">
    <source>
        <dbReference type="Proteomes" id="UP001283361"/>
    </source>
</evidence>
<dbReference type="InterPro" id="IPR029526">
    <property type="entry name" value="PGBD"/>
</dbReference>
<feature type="chain" id="PRO_5041933850" description="PiggyBac transposable element-derived protein domain-containing protein" evidence="1">
    <location>
        <begin position="20"/>
        <end position="211"/>
    </location>
</feature>
<dbReference type="PANTHER" id="PTHR46599">
    <property type="entry name" value="PIGGYBAC TRANSPOSABLE ELEMENT-DERIVED PROTEIN 4"/>
    <property type="match status" value="1"/>
</dbReference>
<accession>A0AAE1ABD9</accession>
<proteinExistence type="predicted"/>
<reference evidence="3" key="1">
    <citation type="journal article" date="2023" name="G3 (Bethesda)">
        <title>A reference genome for the long-term kleptoplast-retaining sea slug Elysia crispata morphotype clarki.</title>
        <authorList>
            <person name="Eastman K.E."/>
            <person name="Pendleton A.L."/>
            <person name="Shaikh M.A."/>
            <person name="Suttiyut T."/>
            <person name="Ogas R."/>
            <person name="Tomko P."/>
            <person name="Gavelis G."/>
            <person name="Widhalm J.R."/>
            <person name="Wisecaver J.H."/>
        </authorList>
    </citation>
    <scope>NUCLEOTIDE SEQUENCE</scope>
    <source>
        <strain evidence="3">ECLA1</strain>
    </source>
</reference>
<evidence type="ECO:0000313" key="3">
    <source>
        <dbReference type="EMBL" id="KAK3783896.1"/>
    </source>
</evidence>
<dbReference type="PANTHER" id="PTHR46599:SF3">
    <property type="entry name" value="PIGGYBAC TRANSPOSABLE ELEMENT-DERIVED PROTEIN 4"/>
    <property type="match status" value="1"/>
</dbReference>
<evidence type="ECO:0000256" key="1">
    <source>
        <dbReference type="SAM" id="SignalP"/>
    </source>
</evidence>
<feature type="signal peptide" evidence="1">
    <location>
        <begin position="1"/>
        <end position="19"/>
    </location>
</feature>
<protein>
    <recommendedName>
        <fullName evidence="2">PiggyBac transposable element-derived protein domain-containing protein</fullName>
    </recommendedName>
</protein>
<evidence type="ECO:0000259" key="2">
    <source>
        <dbReference type="Pfam" id="PF13843"/>
    </source>
</evidence>
<dbReference type="AlphaFoldDB" id="A0AAE1ABD9"/>
<name>A0AAE1ABD9_9GAST</name>
<dbReference type="Pfam" id="PF13843">
    <property type="entry name" value="DDE_Tnp_1_7"/>
    <property type="match status" value="1"/>
</dbReference>
<dbReference type="Proteomes" id="UP001283361">
    <property type="component" value="Unassembled WGS sequence"/>
</dbReference>
<keyword evidence="4" id="KW-1185">Reference proteome</keyword>
<comment type="caution">
    <text evidence="3">The sequence shown here is derived from an EMBL/GenBank/DDBJ whole genome shotgun (WGS) entry which is preliminary data.</text>
</comment>
<sequence length="211" mass="24791">MKKFIGLILLMGLIKKARWRQYWSKDPLLSTPAFPAILDRNRYEMIMKFLHFSDNSMEPPTDSPMRDRIFKIRPLVNHFTETFNRAYTPLQNICIDESLLLYKGRIIFKQYIPLKRARFGIKLFCLTDSSGYLHSFKVYSDKDDPISNLNNEVPPECADMTVTAKTTMTLMKNFQNKGYHLFIDNWYSSVPLLEFLHKQKTLCTARSNQVS</sequence>
<keyword evidence="1" id="KW-0732">Signal</keyword>
<gene>
    <name evidence="3" type="ORF">RRG08_042829</name>
</gene>
<feature type="domain" description="PiggyBac transposable element-derived protein" evidence="2">
    <location>
        <begin position="1"/>
        <end position="205"/>
    </location>
</feature>
<dbReference type="EMBL" id="JAWDGP010002332">
    <property type="protein sequence ID" value="KAK3783896.1"/>
    <property type="molecule type" value="Genomic_DNA"/>
</dbReference>